<dbReference type="InterPro" id="IPR046216">
    <property type="entry name" value="DUF6249"/>
</dbReference>
<feature type="compositionally biased region" description="Basic and acidic residues" evidence="1">
    <location>
        <begin position="122"/>
        <end position="132"/>
    </location>
</feature>
<evidence type="ECO:0000313" key="4">
    <source>
        <dbReference type="EMBL" id="GHO52876.1"/>
    </source>
</evidence>
<feature type="domain" description="DUF6249" evidence="3">
    <location>
        <begin position="14"/>
        <end position="115"/>
    </location>
</feature>
<keyword evidence="5" id="KW-1185">Reference proteome</keyword>
<feature type="region of interest" description="Disordered" evidence="1">
    <location>
        <begin position="121"/>
        <end position="148"/>
    </location>
</feature>
<name>A0ABQ3UJK9_9CHLR</name>
<evidence type="ECO:0000313" key="5">
    <source>
        <dbReference type="Proteomes" id="UP000654345"/>
    </source>
</evidence>
<gene>
    <name evidence="4" type="ORF">KSB_13510</name>
</gene>
<dbReference type="EMBL" id="BNJG01000001">
    <property type="protein sequence ID" value="GHO52876.1"/>
    <property type="molecule type" value="Genomic_DNA"/>
</dbReference>
<protein>
    <recommendedName>
        <fullName evidence="3">DUF6249 domain-containing protein</fullName>
    </recommendedName>
</protein>
<evidence type="ECO:0000256" key="2">
    <source>
        <dbReference type="SAM" id="Phobius"/>
    </source>
</evidence>
<organism evidence="4 5">
    <name type="scientific">Ktedonobacter robiniae</name>
    <dbReference type="NCBI Taxonomy" id="2778365"/>
    <lineage>
        <taxon>Bacteria</taxon>
        <taxon>Bacillati</taxon>
        <taxon>Chloroflexota</taxon>
        <taxon>Ktedonobacteria</taxon>
        <taxon>Ktedonobacterales</taxon>
        <taxon>Ktedonobacteraceae</taxon>
        <taxon>Ktedonobacter</taxon>
    </lineage>
</organism>
<proteinExistence type="predicted"/>
<comment type="caution">
    <text evidence="4">The sequence shown here is derived from an EMBL/GenBank/DDBJ whole genome shotgun (WGS) entry which is preliminary data.</text>
</comment>
<sequence>MSANVILVLGGWLIALAIFFAFIVLIRYLQHKERMAMISHGLTPDNMSNRRRSRGILRAGLITAMIGVTLTAGLYPIGFFLPQFYSAPLHLGPWLLPGLIPFGVGLALVGSYYLEPASVSTGEERSAQEKNKVIQLNAKLERESGEKR</sequence>
<feature type="transmembrane region" description="Helical" evidence="2">
    <location>
        <begin position="94"/>
        <end position="114"/>
    </location>
</feature>
<evidence type="ECO:0000259" key="3">
    <source>
        <dbReference type="Pfam" id="PF19762"/>
    </source>
</evidence>
<evidence type="ECO:0000256" key="1">
    <source>
        <dbReference type="SAM" id="MobiDB-lite"/>
    </source>
</evidence>
<keyword evidence="2" id="KW-0812">Transmembrane</keyword>
<keyword evidence="2" id="KW-1133">Transmembrane helix</keyword>
<feature type="transmembrane region" description="Helical" evidence="2">
    <location>
        <begin position="6"/>
        <end position="29"/>
    </location>
</feature>
<keyword evidence="2" id="KW-0472">Membrane</keyword>
<dbReference type="Proteomes" id="UP000654345">
    <property type="component" value="Unassembled WGS sequence"/>
</dbReference>
<feature type="compositionally biased region" description="Basic and acidic residues" evidence="1">
    <location>
        <begin position="139"/>
        <end position="148"/>
    </location>
</feature>
<reference evidence="4 5" key="1">
    <citation type="journal article" date="2021" name="Int. J. Syst. Evol. Microbiol.">
        <title>Reticulibacter mediterranei gen. nov., sp. nov., within the new family Reticulibacteraceae fam. nov., and Ktedonospora formicarum gen. nov., sp. nov., Ktedonobacter robiniae sp. nov., Dictyobacter formicarum sp. nov. and Dictyobacter arantiisoli sp. nov., belonging to the class Ktedonobacteria.</title>
        <authorList>
            <person name="Yabe S."/>
            <person name="Zheng Y."/>
            <person name="Wang C.M."/>
            <person name="Sakai Y."/>
            <person name="Abe K."/>
            <person name="Yokota A."/>
            <person name="Donadio S."/>
            <person name="Cavaletti L."/>
            <person name="Monciardini P."/>
        </authorList>
    </citation>
    <scope>NUCLEOTIDE SEQUENCE [LARGE SCALE GENOMIC DNA]</scope>
    <source>
        <strain evidence="4 5">SOSP1-30</strain>
    </source>
</reference>
<dbReference type="Pfam" id="PF19762">
    <property type="entry name" value="DUF6249"/>
    <property type="match status" value="1"/>
</dbReference>
<feature type="transmembrane region" description="Helical" evidence="2">
    <location>
        <begin position="56"/>
        <end position="82"/>
    </location>
</feature>
<dbReference type="RefSeq" id="WP_201369737.1">
    <property type="nucleotide sequence ID" value="NZ_BNJG01000001.1"/>
</dbReference>
<accession>A0ABQ3UJK9</accession>